<feature type="non-terminal residue" evidence="9">
    <location>
        <position position="1"/>
    </location>
</feature>
<feature type="region of interest" description="Disordered" evidence="6">
    <location>
        <begin position="1"/>
        <end position="48"/>
    </location>
</feature>
<dbReference type="OrthoDB" id="4088837at2759"/>
<sequence>LRSSSADNSGGGRNSGDSEGRNLNYNSTSESMGVQQPQSPPQQQQQTDALALQGITPADVEAQPRAFQPDLEFEGTPNATLTGVKKKMVTEWKRFDKILISVGIFFINFITALDSSATATVQPRVLSDFNAMTRAGVISTVTYLLIAGVRPMFAKISDVFGHLQALGLSMSLHTLGFLICALAHSFSAVFGGTVISVLGQAGYGTLVAIIIADILPIHLRASVTAYVSVPNVTNYYLGVEVGNGLYEKWHWVYGILCILAVVCSAPAFFSLFRLDRRARRILRDLTATEATKIKRPLIRRFLSVLMELDIPGLVLLCGGFIAILAPLGMQYNVTYGWGSAQVIAPLVIGVCALIFFVFYEYKLATYPVVPFRLFKIRTFTCAILAATFFYFTSNVSLFYFNPYIQVTRETSSRTAMLLQLGSVGYYVGLFLGGWAMQISRRYRRWAWIGWALWLIGVCLMIRTRSGSGTTNAEIAVVQAILGIGSGIVIGCVGIGVQASVSKVDLSIAITLYGMVAYIGGVIGEGTSTTIWVNVLPSKLEGRMDPSVDIFSAINNITYFFELEKDQRVIVQDGYVKTQKILTICGICGMLLAGIAMLGLAPYQLSTDDKGDIVIGDTGKPVSTVVSDTSDADDDSGASSSSRPKPTTGVIARLRPRQLAQRLVGSKT</sequence>
<reference evidence="9" key="1">
    <citation type="submission" date="2022-07" db="EMBL/GenBank/DDBJ databases">
        <title>Phylogenomic reconstructions and comparative analyses of Kickxellomycotina fungi.</title>
        <authorList>
            <person name="Reynolds N.K."/>
            <person name="Stajich J.E."/>
            <person name="Barry K."/>
            <person name="Grigoriev I.V."/>
            <person name="Crous P."/>
            <person name="Smith M.E."/>
        </authorList>
    </citation>
    <scope>NUCLEOTIDE SEQUENCE</scope>
    <source>
        <strain evidence="9">NRRL 1565</strain>
    </source>
</reference>
<protein>
    <recommendedName>
        <fullName evidence="8">Major facilitator superfamily (MFS) profile domain-containing protein</fullName>
    </recommendedName>
</protein>
<accession>A0A9W8LQS1</accession>
<dbReference type="Proteomes" id="UP001140094">
    <property type="component" value="Unassembled WGS sequence"/>
</dbReference>
<feature type="compositionally biased region" description="Low complexity" evidence="6">
    <location>
        <begin position="35"/>
        <end position="46"/>
    </location>
</feature>
<evidence type="ECO:0000259" key="8">
    <source>
        <dbReference type="PROSITE" id="PS50850"/>
    </source>
</evidence>
<keyword evidence="5 7" id="KW-0472">Membrane</keyword>
<dbReference type="GO" id="GO:0022857">
    <property type="term" value="F:transmembrane transporter activity"/>
    <property type="evidence" value="ECO:0007669"/>
    <property type="project" value="InterPro"/>
</dbReference>
<keyword evidence="2" id="KW-0813">Transport</keyword>
<evidence type="ECO:0000256" key="1">
    <source>
        <dbReference type="ARBA" id="ARBA00004127"/>
    </source>
</evidence>
<dbReference type="GO" id="GO:0005886">
    <property type="term" value="C:plasma membrane"/>
    <property type="evidence" value="ECO:0007669"/>
    <property type="project" value="TreeGrafter"/>
</dbReference>
<dbReference type="Gene3D" id="1.20.1250.20">
    <property type="entry name" value="MFS general substrate transporter like domains"/>
    <property type="match status" value="2"/>
</dbReference>
<dbReference type="InterPro" id="IPR036259">
    <property type="entry name" value="MFS_trans_sf"/>
</dbReference>
<feature type="transmembrane region" description="Helical" evidence="7">
    <location>
        <begin position="445"/>
        <end position="462"/>
    </location>
</feature>
<evidence type="ECO:0000256" key="7">
    <source>
        <dbReference type="SAM" id="Phobius"/>
    </source>
</evidence>
<feature type="transmembrane region" description="Helical" evidence="7">
    <location>
        <begin position="249"/>
        <end position="272"/>
    </location>
</feature>
<comment type="caution">
    <text evidence="9">The sequence shown here is derived from an EMBL/GenBank/DDBJ whole genome shotgun (WGS) entry which is preliminary data.</text>
</comment>
<dbReference type="InterPro" id="IPR020846">
    <property type="entry name" value="MFS_dom"/>
</dbReference>
<feature type="transmembrane region" description="Helical" evidence="7">
    <location>
        <begin position="415"/>
        <end position="433"/>
    </location>
</feature>
<dbReference type="PROSITE" id="PS50850">
    <property type="entry name" value="MFS"/>
    <property type="match status" value="1"/>
</dbReference>
<evidence type="ECO:0000256" key="6">
    <source>
        <dbReference type="SAM" id="MobiDB-lite"/>
    </source>
</evidence>
<feature type="transmembrane region" description="Helical" evidence="7">
    <location>
        <begin position="580"/>
        <end position="600"/>
    </location>
</feature>
<evidence type="ECO:0000256" key="5">
    <source>
        <dbReference type="ARBA" id="ARBA00023136"/>
    </source>
</evidence>
<feature type="transmembrane region" description="Helical" evidence="7">
    <location>
        <begin position="379"/>
        <end position="400"/>
    </location>
</feature>
<feature type="transmembrane region" description="Helical" evidence="7">
    <location>
        <begin position="503"/>
        <end position="522"/>
    </location>
</feature>
<feature type="compositionally biased region" description="Polar residues" evidence="6">
    <location>
        <begin position="23"/>
        <end position="34"/>
    </location>
</feature>
<dbReference type="SUPFAM" id="SSF103473">
    <property type="entry name" value="MFS general substrate transporter"/>
    <property type="match status" value="2"/>
</dbReference>
<feature type="transmembrane region" description="Helical" evidence="7">
    <location>
        <begin position="474"/>
        <end position="496"/>
    </location>
</feature>
<feature type="transmembrane region" description="Helical" evidence="7">
    <location>
        <begin position="95"/>
        <end position="113"/>
    </location>
</feature>
<evidence type="ECO:0000313" key="10">
    <source>
        <dbReference type="Proteomes" id="UP001140094"/>
    </source>
</evidence>
<feature type="transmembrane region" description="Helical" evidence="7">
    <location>
        <begin position="190"/>
        <end position="212"/>
    </location>
</feature>
<feature type="region of interest" description="Disordered" evidence="6">
    <location>
        <begin position="623"/>
        <end position="650"/>
    </location>
</feature>
<keyword evidence="10" id="KW-1185">Reference proteome</keyword>
<evidence type="ECO:0000256" key="4">
    <source>
        <dbReference type="ARBA" id="ARBA00022989"/>
    </source>
</evidence>
<dbReference type="InterPro" id="IPR011701">
    <property type="entry name" value="MFS"/>
</dbReference>
<dbReference type="PANTHER" id="PTHR23501">
    <property type="entry name" value="MAJOR FACILITATOR SUPERFAMILY"/>
    <property type="match status" value="1"/>
</dbReference>
<feature type="transmembrane region" description="Helical" evidence="7">
    <location>
        <begin position="219"/>
        <end position="237"/>
    </location>
</feature>
<feature type="transmembrane region" description="Helical" evidence="7">
    <location>
        <begin position="133"/>
        <end position="153"/>
    </location>
</feature>
<feature type="transmembrane region" description="Helical" evidence="7">
    <location>
        <begin position="165"/>
        <end position="184"/>
    </location>
</feature>
<dbReference type="Pfam" id="PF07690">
    <property type="entry name" value="MFS_1"/>
    <property type="match status" value="1"/>
</dbReference>
<dbReference type="GO" id="GO:0012505">
    <property type="term" value="C:endomembrane system"/>
    <property type="evidence" value="ECO:0007669"/>
    <property type="project" value="UniProtKB-SubCell"/>
</dbReference>
<gene>
    <name evidence="9" type="ORF">H4R20_005464</name>
</gene>
<dbReference type="AlphaFoldDB" id="A0A9W8LQS1"/>
<feature type="domain" description="Major facilitator superfamily (MFS) profile" evidence="8">
    <location>
        <begin position="100"/>
        <end position="566"/>
    </location>
</feature>
<feature type="transmembrane region" description="Helical" evidence="7">
    <location>
        <begin position="337"/>
        <end position="359"/>
    </location>
</feature>
<comment type="subcellular location">
    <subcellularLocation>
        <location evidence="1">Endomembrane system</location>
        <topology evidence="1">Multi-pass membrane protein</topology>
    </subcellularLocation>
</comment>
<organism evidence="9 10">
    <name type="scientific">Coemansia guatemalensis</name>
    <dbReference type="NCBI Taxonomy" id="2761395"/>
    <lineage>
        <taxon>Eukaryota</taxon>
        <taxon>Fungi</taxon>
        <taxon>Fungi incertae sedis</taxon>
        <taxon>Zoopagomycota</taxon>
        <taxon>Kickxellomycotina</taxon>
        <taxon>Kickxellomycetes</taxon>
        <taxon>Kickxellales</taxon>
        <taxon>Kickxellaceae</taxon>
        <taxon>Coemansia</taxon>
    </lineage>
</organism>
<dbReference type="PANTHER" id="PTHR23501:SF191">
    <property type="entry name" value="VACUOLAR BASIC AMINO ACID TRANSPORTER 4"/>
    <property type="match status" value="1"/>
</dbReference>
<proteinExistence type="predicted"/>
<evidence type="ECO:0000256" key="3">
    <source>
        <dbReference type="ARBA" id="ARBA00022692"/>
    </source>
</evidence>
<keyword evidence="4 7" id="KW-1133">Transmembrane helix</keyword>
<evidence type="ECO:0000256" key="2">
    <source>
        <dbReference type="ARBA" id="ARBA00022448"/>
    </source>
</evidence>
<dbReference type="EMBL" id="JANBUO010001839">
    <property type="protein sequence ID" value="KAJ2796641.1"/>
    <property type="molecule type" value="Genomic_DNA"/>
</dbReference>
<feature type="transmembrane region" description="Helical" evidence="7">
    <location>
        <begin position="301"/>
        <end position="325"/>
    </location>
</feature>
<evidence type="ECO:0000313" key="9">
    <source>
        <dbReference type="EMBL" id="KAJ2796641.1"/>
    </source>
</evidence>
<name>A0A9W8LQS1_9FUNG</name>
<keyword evidence="3 7" id="KW-0812">Transmembrane</keyword>